<dbReference type="PANTHER" id="PTHR22589:SF16">
    <property type="entry name" value="CARNITINE O-PALMITOYLTRANSFERASE 2, MITOCHONDRIAL"/>
    <property type="match status" value="1"/>
</dbReference>
<dbReference type="SUPFAM" id="SSF52777">
    <property type="entry name" value="CoA-dependent acyltransferases"/>
    <property type="match status" value="2"/>
</dbReference>
<feature type="domain" description="Choline/carnitine acyltransferase" evidence="11">
    <location>
        <begin position="61"/>
        <end position="652"/>
    </location>
</feature>
<dbReference type="PROSITE" id="PS00440">
    <property type="entry name" value="ACYLTRANSF_C_2"/>
    <property type="match status" value="1"/>
</dbReference>
<dbReference type="InterPro" id="IPR042572">
    <property type="entry name" value="Carn_acyl_trans_N"/>
</dbReference>
<feature type="active site" description="Proton acceptor" evidence="9">
    <location>
        <position position="381"/>
    </location>
</feature>
<evidence type="ECO:0000256" key="4">
    <source>
        <dbReference type="ARBA" id="ARBA00022679"/>
    </source>
</evidence>
<dbReference type="Pfam" id="PF00755">
    <property type="entry name" value="Carn_acyltransf"/>
    <property type="match status" value="1"/>
</dbReference>
<dbReference type="GO" id="GO:0005739">
    <property type="term" value="C:mitochondrion"/>
    <property type="evidence" value="ECO:0007669"/>
    <property type="project" value="TreeGrafter"/>
</dbReference>
<dbReference type="GO" id="GO:0004095">
    <property type="term" value="F:carnitine O-palmitoyltransferase activity"/>
    <property type="evidence" value="ECO:0007669"/>
    <property type="project" value="TreeGrafter"/>
</dbReference>
<evidence type="ECO:0000256" key="6">
    <source>
        <dbReference type="ARBA" id="ARBA00023098"/>
    </source>
</evidence>
<dbReference type="InterPro" id="IPR000542">
    <property type="entry name" value="Carn_acyl_trans"/>
</dbReference>
<dbReference type="GO" id="GO:0006635">
    <property type="term" value="P:fatty acid beta-oxidation"/>
    <property type="evidence" value="ECO:0007669"/>
    <property type="project" value="UniProtKB-UniPathway"/>
</dbReference>
<dbReference type="InterPro" id="IPR039551">
    <property type="entry name" value="Cho/carn_acyl_trans"/>
</dbReference>
<dbReference type="Gene3D" id="3.30.559.70">
    <property type="entry name" value="Choline/Carnitine o-acyltransferase, domain 2"/>
    <property type="match status" value="1"/>
</dbReference>
<evidence type="ECO:0000256" key="5">
    <source>
        <dbReference type="ARBA" id="ARBA00022832"/>
    </source>
</evidence>
<dbReference type="Gene3D" id="1.10.275.20">
    <property type="entry name" value="Choline/Carnitine o-acyltransferase"/>
    <property type="match status" value="1"/>
</dbReference>
<keyword evidence="6" id="KW-0443">Lipid metabolism</keyword>
<accession>A0A5E4MVI2</accession>
<evidence type="ECO:0000256" key="10">
    <source>
        <dbReference type="RuleBase" id="RU003801"/>
    </source>
</evidence>
<dbReference type="Proteomes" id="UP000325440">
    <property type="component" value="Unassembled WGS sequence"/>
</dbReference>
<keyword evidence="4 10" id="KW-0808">Transferase</keyword>
<dbReference type="Gene3D" id="3.30.559.10">
    <property type="entry name" value="Chloramphenicol acetyltransferase-like domain"/>
    <property type="match status" value="1"/>
</dbReference>
<keyword evidence="3" id="KW-0813">Transport</keyword>
<dbReference type="FunFam" id="1.10.275.20:FF:000001">
    <property type="entry name" value="carnitine O-palmitoyltransferase 2, mitochondrial"/>
    <property type="match status" value="1"/>
</dbReference>
<evidence type="ECO:0000313" key="12">
    <source>
        <dbReference type="EMBL" id="VVC34440.1"/>
    </source>
</evidence>
<dbReference type="UniPathway" id="UPA00659"/>
<dbReference type="PANTHER" id="PTHR22589">
    <property type="entry name" value="CARNITINE O-ACYLTRANSFERASE"/>
    <property type="match status" value="1"/>
</dbReference>
<organism evidence="12 13">
    <name type="scientific">Cinara cedri</name>
    <dbReference type="NCBI Taxonomy" id="506608"/>
    <lineage>
        <taxon>Eukaryota</taxon>
        <taxon>Metazoa</taxon>
        <taxon>Ecdysozoa</taxon>
        <taxon>Arthropoda</taxon>
        <taxon>Hexapoda</taxon>
        <taxon>Insecta</taxon>
        <taxon>Pterygota</taxon>
        <taxon>Neoptera</taxon>
        <taxon>Paraneoptera</taxon>
        <taxon>Hemiptera</taxon>
        <taxon>Sternorrhyncha</taxon>
        <taxon>Aphidomorpha</taxon>
        <taxon>Aphidoidea</taxon>
        <taxon>Aphididae</taxon>
        <taxon>Lachninae</taxon>
        <taxon>Cinara</taxon>
    </lineage>
</organism>
<protein>
    <submittedName>
        <fullName evidence="12">Acyltransferase ChoActase/COT/CPT</fullName>
    </submittedName>
</protein>
<dbReference type="AlphaFoldDB" id="A0A5E4MVI2"/>
<evidence type="ECO:0000256" key="2">
    <source>
        <dbReference type="ARBA" id="ARBA00005232"/>
    </source>
</evidence>
<dbReference type="EMBL" id="CABPRJ010000994">
    <property type="protein sequence ID" value="VVC34440.1"/>
    <property type="molecule type" value="Genomic_DNA"/>
</dbReference>
<evidence type="ECO:0000256" key="9">
    <source>
        <dbReference type="PIRSR" id="PIRSR600542-1"/>
    </source>
</evidence>
<keyword evidence="5" id="KW-0276">Fatty acid metabolism</keyword>
<keyword evidence="13" id="KW-1185">Reference proteome</keyword>
<sequence>MFSKNQKSWIKPHVLEKIILQNTDYFAMKMLTQIRYYSDDYQYIQKSIIPTMHFQRSLPRLPVPELKLTCARYLKAQQPLLSKNDYLKTKEIVEHFEQNDGRILQNMLKTTNNFNTNTSYITEDWFNMYLSDRTPLPINYNPLLVFKQSVDEYNNQLLRTANLLISSLRFYKSLKANLLEPEIFHINPRKSDTTQFRKLMKFIPESVSWYGAYMYNAYPLDMSQYSSLFNNTRIPKINKDILHSNSSGKHIIVMRRGHFYTFDVLDDQGNILEPELLLSKLKYILRNDIIPSNYPIGILTTTERNNWAYFRNHLIKLGNEKSLRLIDESLMMIALDDEEPGSDPINCVKQYLHSDGINRWFDKSFTLIVCADGTSGLNFEHSWGDGVAILRYFQDISKDSKEHPRCHPENLNQEFNSDTFDVKKLEFNLDEKIKSNILKSLNEYKFKYESLDINYFEFFNVGRNKCKKYGISADSLMQLCFQLGYYKLHKKHVGTYESCSTAAFKHGRTETVRPCTTKTADFCQAVSSKNKPSNDDLVNMIKQCSVEHSKLVKEAAMGQGFDRHLFALRLLAMKNNLKTAELFTDVAYSQINHSILSTSSLTSDYVWLGGFGPVVKDGYGIGYTILEDYSGAIITNYREHTNGDEFKNALTQSLNQILDLLKT</sequence>
<reference evidence="12 13" key="1">
    <citation type="submission" date="2019-08" db="EMBL/GenBank/DDBJ databases">
        <authorList>
            <person name="Alioto T."/>
            <person name="Alioto T."/>
            <person name="Gomez Garrido J."/>
        </authorList>
    </citation>
    <scope>NUCLEOTIDE SEQUENCE [LARGE SCALE GENOMIC DNA]</scope>
</reference>
<dbReference type="FunFam" id="1.20.1280.180:FF:000001">
    <property type="entry name" value="Carnitine O-palmitoyltransferase 2, mitochondrial"/>
    <property type="match status" value="1"/>
</dbReference>
<name>A0A5E4MVI2_9HEMI</name>
<proteinExistence type="inferred from homology"/>
<evidence type="ECO:0000256" key="7">
    <source>
        <dbReference type="ARBA" id="ARBA00023315"/>
    </source>
</evidence>
<dbReference type="InterPro" id="IPR023213">
    <property type="entry name" value="CAT-like_dom_sf"/>
</dbReference>
<evidence type="ECO:0000256" key="8">
    <source>
        <dbReference type="ARBA" id="ARBA00048999"/>
    </source>
</evidence>
<gene>
    <name evidence="12" type="ORF">CINCED_3A020268</name>
</gene>
<keyword evidence="7 10" id="KW-0012">Acyltransferase</keyword>
<dbReference type="InterPro" id="IPR042231">
    <property type="entry name" value="Cho/carn_acyl_trans_2"/>
</dbReference>
<evidence type="ECO:0000313" key="13">
    <source>
        <dbReference type="Proteomes" id="UP000325440"/>
    </source>
</evidence>
<comment type="pathway">
    <text evidence="1">Lipid metabolism; fatty acid beta-oxidation.</text>
</comment>
<evidence type="ECO:0000256" key="1">
    <source>
        <dbReference type="ARBA" id="ARBA00005005"/>
    </source>
</evidence>
<evidence type="ECO:0000259" key="11">
    <source>
        <dbReference type="Pfam" id="PF00755"/>
    </source>
</evidence>
<comment type="similarity">
    <text evidence="2 10">Belongs to the carnitine/choline acetyltransferase family.</text>
</comment>
<dbReference type="OrthoDB" id="240216at2759"/>
<evidence type="ECO:0000256" key="3">
    <source>
        <dbReference type="ARBA" id="ARBA00022448"/>
    </source>
</evidence>
<dbReference type="Gene3D" id="1.20.1280.180">
    <property type="match status" value="1"/>
</dbReference>
<comment type="catalytic activity">
    <reaction evidence="8">
        <text>4,8-dimethylnonanoyl-CoA + (R)-carnitine = O-4,8-dimethylnonanoyl-(R)-carnitine + CoA</text>
        <dbReference type="Rhea" id="RHEA:44860"/>
        <dbReference type="ChEBI" id="CHEBI:16347"/>
        <dbReference type="ChEBI" id="CHEBI:57287"/>
        <dbReference type="ChEBI" id="CHEBI:77061"/>
        <dbReference type="ChEBI" id="CHEBI:84654"/>
    </reaction>
</comment>